<dbReference type="InterPro" id="IPR036188">
    <property type="entry name" value="FAD/NAD-bd_sf"/>
</dbReference>
<dbReference type="Pfam" id="PF00072">
    <property type="entry name" value="Response_reg"/>
    <property type="match status" value="1"/>
</dbReference>
<keyword evidence="4" id="KW-0597">Phosphoprotein</keyword>
<protein>
    <submittedName>
        <fullName evidence="6">FAD-dependent oxidoreductase</fullName>
    </submittedName>
</protein>
<feature type="domain" description="Response regulatory" evidence="5">
    <location>
        <begin position="12"/>
        <end position="135"/>
    </location>
</feature>
<dbReference type="Gene3D" id="3.40.30.10">
    <property type="entry name" value="Glutaredoxin"/>
    <property type="match status" value="1"/>
</dbReference>
<name>A0ABY5PHE2_9ACTN</name>
<proteinExistence type="predicted"/>
<evidence type="ECO:0000256" key="4">
    <source>
        <dbReference type="PROSITE-ProRule" id="PRU00169"/>
    </source>
</evidence>
<dbReference type="SUPFAM" id="SSF52172">
    <property type="entry name" value="CheY-like"/>
    <property type="match status" value="1"/>
</dbReference>
<keyword evidence="1" id="KW-0285">Flavoprotein</keyword>
<dbReference type="PROSITE" id="PS50110">
    <property type="entry name" value="RESPONSE_REGULATORY"/>
    <property type="match status" value="1"/>
</dbReference>
<reference evidence="7" key="1">
    <citation type="submission" date="2021-11" db="EMBL/GenBank/DDBJ databases">
        <title>Cultivation dependent microbiological survey of springs from the worlds oldest radium mine currently devoted to the extraction of radon-saturated water.</title>
        <authorList>
            <person name="Kapinusova G."/>
            <person name="Smrhova T."/>
            <person name="Strejcek M."/>
            <person name="Suman J."/>
            <person name="Jani K."/>
            <person name="Pajer P."/>
            <person name="Uhlik O."/>
        </authorList>
    </citation>
    <scope>NUCLEOTIDE SEQUENCE [LARGE SCALE GENOMIC DNA]</scope>
    <source>
        <strain evidence="7">J379</strain>
    </source>
</reference>
<dbReference type="SMART" id="SM00448">
    <property type="entry name" value="REC"/>
    <property type="match status" value="1"/>
</dbReference>
<dbReference type="PANTHER" id="PTHR48105">
    <property type="entry name" value="THIOREDOXIN REDUCTASE 1-RELATED-RELATED"/>
    <property type="match status" value="1"/>
</dbReference>
<feature type="modified residue" description="4-aspartylphosphate" evidence="4">
    <location>
        <position position="69"/>
    </location>
</feature>
<dbReference type="EMBL" id="CP088295">
    <property type="protein sequence ID" value="UUY04024.1"/>
    <property type="molecule type" value="Genomic_DNA"/>
</dbReference>
<organism evidence="6 7">
    <name type="scientific">Svornostia abyssi</name>
    <dbReference type="NCBI Taxonomy" id="2898438"/>
    <lineage>
        <taxon>Bacteria</taxon>
        <taxon>Bacillati</taxon>
        <taxon>Actinomycetota</taxon>
        <taxon>Thermoleophilia</taxon>
        <taxon>Solirubrobacterales</taxon>
        <taxon>Baekduiaceae</taxon>
        <taxon>Svornostia</taxon>
    </lineage>
</organism>
<evidence type="ECO:0000256" key="2">
    <source>
        <dbReference type="ARBA" id="ARBA00023002"/>
    </source>
</evidence>
<dbReference type="SUPFAM" id="SSF51905">
    <property type="entry name" value="FAD/NAD(P)-binding domain"/>
    <property type="match status" value="1"/>
</dbReference>
<dbReference type="Gene3D" id="3.50.50.60">
    <property type="entry name" value="FAD/NAD(P)-binding domain"/>
    <property type="match status" value="2"/>
</dbReference>
<dbReference type="InterPro" id="IPR050097">
    <property type="entry name" value="Ferredoxin-NADP_redctase_2"/>
</dbReference>
<dbReference type="InterPro" id="IPR001789">
    <property type="entry name" value="Sig_transdc_resp-reg_receiver"/>
</dbReference>
<dbReference type="Gene3D" id="3.40.50.2300">
    <property type="match status" value="1"/>
</dbReference>
<dbReference type="InterPro" id="IPR023753">
    <property type="entry name" value="FAD/NAD-binding_dom"/>
</dbReference>
<dbReference type="PRINTS" id="PR00368">
    <property type="entry name" value="FADPNR"/>
</dbReference>
<keyword evidence="2" id="KW-0560">Oxidoreductase</keyword>
<dbReference type="RefSeq" id="WP_353864522.1">
    <property type="nucleotide sequence ID" value="NZ_CP088295.1"/>
</dbReference>
<keyword evidence="7" id="KW-1185">Reference proteome</keyword>
<dbReference type="InterPro" id="IPR011006">
    <property type="entry name" value="CheY-like_superfamily"/>
</dbReference>
<dbReference type="Proteomes" id="UP001058860">
    <property type="component" value="Chromosome"/>
</dbReference>
<evidence type="ECO:0000259" key="5">
    <source>
        <dbReference type="PROSITE" id="PS50110"/>
    </source>
</evidence>
<evidence type="ECO:0000256" key="3">
    <source>
        <dbReference type="ARBA" id="ARBA00048132"/>
    </source>
</evidence>
<comment type="catalytic activity">
    <reaction evidence="3">
        <text>[thioredoxin]-dithiol + NADP(+) = [thioredoxin]-disulfide + NADPH + H(+)</text>
        <dbReference type="Rhea" id="RHEA:20345"/>
        <dbReference type="Rhea" id="RHEA-COMP:10698"/>
        <dbReference type="Rhea" id="RHEA-COMP:10700"/>
        <dbReference type="ChEBI" id="CHEBI:15378"/>
        <dbReference type="ChEBI" id="CHEBI:29950"/>
        <dbReference type="ChEBI" id="CHEBI:50058"/>
        <dbReference type="ChEBI" id="CHEBI:57783"/>
        <dbReference type="ChEBI" id="CHEBI:58349"/>
        <dbReference type="EC" id="1.8.1.9"/>
    </reaction>
</comment>
<gene>
    <name evidence="6" type="ORF">LRS13_00395</name>
</gene>
<evidence type="ECO:0000313" key="7">
    <source>
        <dbReference type="Proteomes" id="UP001058860"/>
    </source>
</evidence>
<dbReference type="Pfam" id="PF07992">
    <property type="entry name" value="Pyr_redox_2"/>
    <property type="match status" value="1"/>
</dbReference>
<evidence type="ECO:0000313" key="6">
    <source>
        <dbReference type="EMBL" id="UUY04024.1"/>
    </source>
</evidence>
<accession>A0ABY5PHE2</accession>
<evidence type="ECO:0000256" key="1">
    <source>
        <dbReference type="ARBA" id="ARBA00022630"/>
    </source>
</evidence>
<sequence length="561" mass="59964">MSTVEPAARRPVLLAVDDEPAVLAAVARDLRARYGGDYRIVRATSGNEARGVLEELRRRGEAVALILSDQRMPDGDGVSLLSAARDLYPLAKRVLLTAYADTEAAIAAINAAQTDYYLLKPWDPPDERLYPTLDDLLGDWQADAALMDVSARVVGHRFNPASHEARDFLARNRVPYQWLDVDRDAEARQLLTLSGEEESRLPIVLLRDGTTLTQPTTLELADRLGIARHAELDFYDLVIVGGGPAGLAAAVYGASEGLRTVLVEREAPGGQAGQSSRIENYLGFPNGLSGSELARRALDQARRFGAEVLTVQEVVGLDARGPQRVVRLGGGDELAGHTVLVASGVSYRLLDAPGVAELTGAGVYYGAAMAEADACAEQEVVVVGGANSAGQAAVFLARRAAKVTILVRADSLEKSMSHYLIEQIEGIDNIEVRTETVVAAAHGDGRLQRLDLAAKDGTPIETIDASAMFVFIGAAPHTDWLGDRVARDPRGFVLAGADVSALDGDLRWPLARDRDPHLLESSLPGVFVAGDVRSRSIKRVASAVGEGSMAVQFIHEYLADA</sequence>
<dbReference type="PRINTS" id="PR00469">
    <property type="entry name" value="PNDRDTASEII"/>
</dbReference>